<dbReference type="GO" id="GO:0044780">
    <property type="term" value="P:bacterial-type flagellum assembly"/>
    <property type="evidence" value="ECO:0007669"/>
    <property type="project" value="InterPro"/>
</dbReference>
<dbReference type="GO" id="GO:0009424">
    <property type="term" value="C:bacterial-type flagellum hook"/>
    <property type="evidence" value="ECO:0007669"/>
    <property type="project" value="InterPro"/>
</dbReference>
<evidence type="ECO:0000313" key="11">
    <source>
        <dbReference type="Proteomes" id="UP000000238"/>
    </source>
</evidence>
<keyword evidence="5" id="KW-0964">Secreted</keyword>
<dbReference type="EMBL" id="CP000155">
    <property type="protein sequence ID" value="ABC31177.1"/>
    <property type="molecule type" value="Genomic_DNA"/>
</dbReference>
<protein>
    <recommendedName>
        <fullName evidence="4">Flagellar hook-associated protein 1</fullName>
    </recommendedName>
</protein>
<keyword evidence="11" id="KW-1185">Reference proteome</keyword>
<evidence type="ECO:0000256" key="4">
    <source>
        <dbReference type="ARBA" id="ARBA00016244"/>
    </source>
</evidence>
<dbReference type="AlphaFoldDB" id="Q2SDU7"/>
<dbReference type="PANTHER" id="PTHR30033:SF1">
    <property type="entry name" value="FLAGELLAR HOOK-ASSOCIATED PROTEIN 1"/>
    <property type="match status" value="1"/>
</dbReference>
<dbReference type="PANTHER" id="PTHR30033">
    <property type="entry name" value="FLAGELLAR HOOK-ASSOCIATED PROTEIN 1"/>
    <property type="match status" value="1"/>
</dbReference>
<dbReference type="Pfam" id="PF00460">
    <property type="entry name" value="Flg_bb_rod"/>
    <property type="match status" value="1"/>
</dbReference>
<dbReference type="GO" id="GO:0005198">
    <property type="term" value="F:structural molecule activity"/>
    <property type="evidence" value="ECO:0007669"/>
    <property type="project" value="InterPro"/>
</dbReference>
<keyword evidence="10" id="KW-0282">Flagellum</keyword>
<dbReference type="InterPro" id="IPR002371">
    <property type="entry name" value="FlgK"/>
</dbReference>
<dbReference type="Pfam" id="PF22638">
    <property type="entry name" value="FlgK_D1"/>
    <property type="match status" value="1"/>
</dbReference>
<comment type="similarity">
    <text evidence="3">Belongs to the flagella basal body rod proteins family.</text>
</comment>
<gene>
    <name evidence="10" type="primary">flgK</name>
    <name evidence="10" type="ordered locus">HCH_04473</name>
</gene>
<evidence type="ECO:0000259" key="7">
    <source>
        <dbReference type="Pfam" id="PF00460"/>
    </source>
</evidence>
<name>Q2SDU7_HAHCH</name>
<feature type="domain" description="Flagellar hook-associated protein FlgK helical" evidence="9">
    <location>
        <begin position="94"/>
        <end position="329"/>
    </location>
</feature>
<evidence type="ECO:0000256" key="2">
    <source>
        <dbReference type="ARBA" id="ARBA00004613"/>
    </source>
</evidence>
<comment type="subcellular location">
    <subcellularLocation>
        <location evidence="1">Bacterial flagellum</location>
    </subcellularLocation>
    <subcellularLocation>
        <location evidence="2">Secreted</location>
    </subcellularLocation>
</comment>
<dbReference type="Pfam" id="PF06429">
    <property type="entry name" value="Flg_bbr_C"/>
    <property type="match status" value="1"/>
</dbReference>
<keyword evidence="6" id="KW-0975">Bacterial flagellum</keyword>
<evidence type="ECO:0000256" key="6">
    <source>
        <dbReference type="ARBA" id="ARBA00023143"/>
    </source>
</evidence>
<reference evidence="10 11" key="1">
    <citation type="journal article" date="2005" name="Nucleic Acids Res.">
        <title>Genomic blueprint of Hahella chejuensis, a marine microbe producing an algicidal agent.</title>
        <authorList>
            <person name="Jeong H."/>
            <person name="Yim J.H."/>
            <person name="Lee C."/>
            <person name="Choi S.-H."/>
            <person name="Park Y.K."/>
            <person name="Yoon S.H."/>
            <person name="Hur C.-G."/>
            <person name="Kang H.-Y."/>
            <person name="Kim D."/>
            <person name="Lee H.H."/>
            <person name="Park K.H."/>
            <person name="Park S.-H."/>
            <person name="Park H.-S."/>
            <person name="Lee H.K."/>
            <person name="Oh T.K."/>
            <person name="Kim J.F."/>
        </authorList>
    </citation>
    <scope>NUCLEOTIDE SEQUENCE [LARGE SCALE GENOMIC DNA]</scope>
    <source>
        <strain evidence="10 11">KCTC 2396</strain>
    </source>
</reference>
<feature type="domain" description="Flagellar basal-body/hook protein C-terminal" evidence="8">
    <location>
        <begin position="850"/>
        <end position="889"/>
    </location>
</feature>
<dbReference type="STRING" id="349521.HCH_04473"/>
<evidence type="ECO:0000256" key="3">
    <source>
        <dbReference type="ARBA" id="ARBA00009677"/>
    </source>
</evidence>
<dbReference type="Proteomes" id="UP000000238">
    <property type="component" value="Chromosome"/>
</dbReference>
<dbReference type="SUPFAM" id="SSF64518">
    <property type="entry name" value="Phase 1 flagellin"/>
    <property type="match status" value="2"/>
</dbReference>
<dbReference type="PRINTS" id="PR01005">
    <property type="entry name" value="FLGHOOKAP1"/>
</dbReference>
<keyword evidence="10" id="KW-0966">Cell projection</keyword>
<sequence>MSTNVINIGLTGLKASQTALATTGNNVSNANTEGYSRQRVEFEATPSQFIGAGYLGTGVGVADISRMTNQFLVSQLRSDTSMFSEIDKVRANVSQIDSLLADPTTGLSPGMSAFFQALQGAADDPSSIPERQLVLTQAEGLINRFNVLFNRLDSQLNNIDQDMRSLITEANSLASGIAQVNQAIVSARGSTQGKDVNDLLDKRDQMIRELSEIVSVTVVEQTDGQLNILVGKGQSLVIGSHANSMGLQVSNTDPTRQEVALTESGGSGTNIITSEITGGELGGALLFRDQILQPSFNALGRIAVVMADTINEQHQLGMDLENRLGGNFFEDINSENNARQRVTANEGNALPNDREISVEIIDTSALTTKDYQIQFTGPSDNDILVVDTLTGATVTRGRLPGLFPATFEFDGLRINFESGSFQTGDSFLVTPTRYGARDIDMSVTRVEEIALASPIRTESDLGNVGNAVISPGELLAVKRSSNDALLPTFAVPGELTPPILIRFLTDTYYEVLDNSDPGNPVPLDPPLNNQRYIAGVTNTIFTADEGQTAVSAEGVSVAQVPAPVASPGPYANGYGAQTVTIKNRDLETGIVTTQSPINIAANASAEEIASALNSRNGVSASAYTEVEISNFVDDGGGTAPGLTINGETLTAPVGGSFTPDDYVELINSNSNLQDAGVVAWSDGGTLTVRALTGKDITVEVTGDATDSVDIATANDTVATTIAGGSGTSVGGFVDVQLDDGVRLTADNNNIFLPAPVAQSSFRGYQASISGTPSQGDTFTIEYNENGVSDNRNALKMVGLETEGTIGGNISTYNEAYSQLVEVVGSTASQAQLDTESAQSLLRQSENRWQEVSGVSLDEEAGRLIQFQAAYNASAQVVSIARQLFDTLLNTFA</sequence>
<keyword evidence="10" id="KW-0969">Cilium</keyword>
<dbReference type="InterPro" id="IPR053927">
    <property type="entry name" value="FlgK_helical"/>
</dbReference>
<proteinExistence type="inferred from homology"/>
<evidence type="ECO:0000256" key="1">
    <source>
        <dbReference type="ARBA" id="ARBA00004365"/>
    </source>
</evidence>
<dbReference type="OrthoDB" id="9802553at2"/>
<dbReference type="HOGENOM" id="CLU_012762_0_0_6"/>
<evidence type="ECO:0000256" key="5">
    <source>
        <dbReference type="ARBA" id="ARBA00022525"/>
    </source>
</evidence>
<evidence type="ECO:0000259" key="8">
    <source>
        <dbReference type="Pfam" id="PF06429"/>
    </source>
</evidence>
<dbReference type="KEGG" id="hch:HCH_04473"/>
<dbReference type="InterPro" id="IPR019776">
    <property type="entry name" value="Flagellar_basal_body_rod_CS"/>
</dbReference>
<organism evidence="10 11">
    <name type="scientific">Hahella chejuensis (strain KCTC 2396)</name>
    <dbReference type="NCBI Taxonomy" id="349521"/>
    <lineage>
        <taxon>Bacteria</taxon>
        <taxon>Pseudomonadati</taxon>
        <taxon>Pseudomonadota</taxon>
        <taxon>Gammaproteobacteria</taxon>
        <taxon>Oceanospirillales</taxon>
        <taxon>Hahellaceae</taxon>
        <taxon>Hahella</taxon>
    </lineage>
</organism>
<dbReference type="GO" id="GO:0005576">
    <property type="term" value="C:extracellular region"/>
    <property type="evidence" value="ECO:0007669"/>
    <property type="project" value="UniProtKB-SubCell"/>
</dbReference>
<dbReference type="eggNOG" id="COG1256">
    <property type="taxonomic scope" value="Bacteria"/>
</dbReference>
<accession>Q2SDU7</accession>
<dbReference type="PROSITE" id="PS00588">
    <property type="entry name" value="FLAGELLA_BB_ROD"/>
    <property type="match status" value="1"/>
</dbReference>
<evidence type="ECO:0000313" key="10">
    <source>
        <dbReference type="EMBL" id="ABC31177.1"/>
    </source>
</evidence>
<feature type="domain" description="Flagellar basal body rod protein N-terminal" evidence="7">
    <location>
        <begin position="6"/>
        <end position="35"/>
    </location>
</feature>
<evidence type="ECO:0000259" key="9">
    <source>
        <dbReference type="Pfam" id="PF22638"/>
    </source>
</evidence>
<dbReference type="InterPro" id="IPR001444">
    <property type="entry name" value="Flag_bb_rod_N"/>
</dbReference>
<dbReference type="NCBIfam" id="TIGR02492">
    <property type="entry name" value="flgK_ends"/>
    <property type="match status" value="1"/>
</dbReference>
<dbReference type="RefSeq" id="WP_011398244.1">
    <property type="nucleotide sequence ID" value="NC_007645.1"/>
</dbReference>
<dbReference type="InterPro" id="IPR010930">
    <property type="entry name" value="Flg_bb/hook_C_dom"/>
</dbReference>